<dbReference type="InterPro" id="IPR039495">
    <property type="entry name" value="TAF1A"/>
</dbReference>
<dbReference type="PANTHER" id="PTHR32122:SF1">
    <property type="entry name" value="TATA BOX-BINDING PROTEIN-ASSOCIATED FACTOR RNA POLYMERASE I SUBUNIT A"/>
    <property type="match status" value="1"/>
</dbReference>
<evidence type="ECO:0000313" key="3">
    <source>
        <dbReference type="Proteomes" id="UP001479436"/>
    </source>
</evidence>
<dbReference type="Proteomes" id="UP001479436">
    <property type="component" value="Unassembled WGS sequence"/>
</dbReference>
<evidence type="ECO:0000256" key="1">
    <source>
        <dbReference type="SAM" id="MobiDB-lite"/>
    </source>
</evidence>
<proteinExistence type="predicted"/>
<dbReference type="EMBL" id="JASJQH010000023">
    <property type="protein sequence ID" value="KAK9768330.1"/>
    <property type="molecule type" value="Genomic_DNA"/>
</dbReference>
<organism evidence="2 3">
    <name type="scientific">Basidiobolus ranarum</name>
    <dbReference type="NCBI Taxonomy" id="34480"/>
    <lineage>
        <taxon>Eukaryota</taxon>
        <taxon>Fungi</taxon>
        <taxon>Fungi incertae sedis</taxon>
        <taxon>Zoopagomycota</taxon>
        <taxon>Entomophthoromycotina</taxon>
        <taxon>Basidiobolomycetes</taxon>
        <taxon>Basidiobolales</taxon>
        <taxon>Basidiobolaceae</taxon>
        <taxon>Basidiobolus</taxon>
    </lineage>
</organism>
<dbReference type="SUPFAM" id="SSF48452">
    <property type="entry name" value="TPR-like"/>
    <property type="match status" value="1"/>
</dbReference>
<accession>A0ABR2X3J3</accession>
<reference evidence="2 3" key="1">
    <citation type="submission" date="2023-04" db="EMBL/GenBank/DDBJ databases">
        <title>Genome of Basidiobolus ranarum AG-B5.</title>
        <authorList>
            <person name="Stajich J.E."/>
            <person name="Carter-House D."/>
            <person name="Gryganskyi A."/>
        </authorList>
    </citation>
    <scope>NUCLEOTIDE SEQUENCE [LARGE SCALE GENOMIC DNA]</scope>
    <source>
        <strain evidence="2 3">AG-B5</strain>
    </source>
</reference>
<dbReference type="InterPro" id="IPR011990">
    <property type="entry name" value="TPR-like_helical_dom_sf"/>
</dbReference>
<sequence length="425" mass="49758">MYTPINIDPNTSLRRIYEDRLSYHLSLCLGRRDTVRAWKILQALFSFQRTRFEILWKGGVTVLQTHPNHQVELTRFFQLLFTRHSEHREELLLEMTYHQIQLGNIQDAYGTMMGYIYHSPFSENPLIHGYAGMLSAHIAEKENANLRRSQSSAPSSQGMDLYGSMDPDEDSNDKQVPAQRNVLEAIKHFEKACALDEANDMFTRCLVELLFKSGQHKEAITVMEDFCRRNPKNPAIQHMLFTTLYTDSPDNPEVWLEHAKLCVKLDPACSVESVIRPMIQYYEEMINTEKGKEKNVSLRLEILQLLATRIDYGNNEIWVWEKTVETLMRLKKKSPEADTEIWKDRLSWWSSFLFLHLPVPSTELHPDSEQDRLLVLKLICARYIYPEKYVDFPASIVLLEESAQKEFKAFLKPHEFWVKVIEARL</sequence>
<name>A0ABR2X3J3_9FUNG</name>
<dbReference type="PANTHER" id="PTHR32122">
    <property type="entry name" value="TATA BOX-BINDING PROTEIN ASSOCIATED FACTOR RNA POLYMERASE I SUBUNIT A"/>
    <property type="match status" value="1"/>
</dbReference>
<comment type="caution">
    <text evidence="2">The sequence shown here is derived from an EMBL/GenBank/DDBJ whole genome shotgun (WGS) entry which is preliminary data.</text>
</comment>
<gene>
    <name evidence="2" type="primary">TAF1A</name>
    <name evidence="2" type="ORF">K7432_001128</name>
</gene>
<keyword evidence="3" id="KW-1185">Reference proteome</keyword>
<evidence type="ECO:0000313" key="2">
    <source>
        <dbReference type="EMBL" id="KAK9768330.1"/>
    </source>
</evidence>
<dbReference type="Gene3D" id="1.25.40.10">
    <property type="entry name" value="Tetratricopeptide repeat domain"/>
    <property type="match status" value="1"/>
</dbReference>
<protein>
    <submittedName>
        <fullName evidence="2">TATA box-binding protein-associated factor RNA polymerase I subunit A</fullName>
    </submittedName>
</protein>
<feature type="region of interest" description="Disordered" evidence="1">
    <location>
        <begin position="144"/>
        <end position="175"/>
    </location>
</feature>
<dbReference type="InterPro" id="IPR052669">
    <property type="entry name" value="SL1/TIF-IB_Component"/>
</dbReference>
<feature type="compositionally biased region" description="Polar residues" evidence="1">
    <location>
        <begin position="146"/>
        <end position="158"/>
    </location>
</feature>
<dbReference type="Pfam" id="PF14929">
    <property type="entry name" value="TAF1_subA"/>
    <property type="match status" value="1"/>
</dbReference>